<proteinExistence type="predicted"/>
<dbReference type="PANTHER" id="PTHR37685">
    <property type="entry name" value="GEO11136P1-RELATED"/>
    <property type="match status" value="1"/>
</dbReference>
<dbReference type="GeneID" id="103524274"/>
<dbReference type="PANTHER" id="PTHR37685:SF1">
    <property type="entry name" value="GEO11136P1-RELATED"/>
    <property type="match status" value="1"/>
</dbReference>
<dbReference type="AlphaFoldDB" id="A0A1S3DV15"/>
<dbReference type="Proteomes" id="UP000079169">
    <property type="component" value="Unplaced"/>
</dbReference>
<name>A0A1S3DV15_DIACI</name>
<organism evidence="2 3">
    <name type="scientific">Diaphorina citri</name>
    <name type="common">Asian citrus psyllid</name>
    <dbReference type="NCBI Taxonomy" id="121845"/>
    <lineage>
        <taxon>Eukaryota</taxon>
        <taxon>Metazoa</taxon>
        <taxon>Ecdysozoa</taxon>
        <taxon>Arthropoda</taxon>
        <taxon>Hexapoda</taxon>
        <taxon>Insecta</taxon>
        <taxon>Pterygota</taxon>
        <taxon>Neoptera</taxon>
        <taxon>Paraneoptera</taxon>
        <taxon>Hemiptera</taxon>
        <taxon>Sternorrhyncha</taxon>
        <taxon>Psylloidea</taxon>
        <taxon>Psyllidae</taxon>
        <taxon>Diaphorininae</taxon>
        <taxon>Diaphorina</taxon>
    </lineage>
</organism>
<accession>A0A1S3DV15</accession>
<reference evidence="3" key="1">
    <citation type="submission" date="2025-08" db="UniProtKB">
        <authorList>
            <consortium name="RefSeq"/>
        </authorList>
    </citation>
    <scope>IDENTIFICATION</scope>
</reference>
<keyword evidence="2" id="KW-1185">Reference proteome</keyword>
<dbReference type="RefSeq" id="XP_008487510.1">
    <property type="nucleotide sequence ID" value="XM_008489288.1"/>
</dbReference>
<sequence length="144" mass="16460">MACHGWLPILVYLASNVIGVPNPSPEGEEARKVLVFFIFALQLSKKKNHFFLSFPRLLYQQYVNKEYKLFRVIEQDVSYPVNNTASRYVITLVEAFDIHPNPSGAGYASIIRGGVGRRNITIHLESARNHGLKYLVLIWGHIQY</sequence>
<evidence type="ECO:0000313" key="2">
    <source>
        <dbReference type="Proteomes" id="UP000079169"/>
    </source>
</evidence>
<dbReference type="Pfam" id="PF15868">
    <property type="entry name" value="MBF2"/>
    <property type="match status" value="1"/>
</dbReference>
<keyword evidence="1" id="KW-0732">Signal</keyword>
<evidence type="ECO:0000256" key="1">
    <source>
        <dbReference type="SAM" id="SignalP"/>
    </source>
</evidence>
<gene>
    <name evidence="3" type="primary">LOC103524274</name>
</gene>
<feature type="chain" id="PRO_5010299018" evidence="1">
    <location>
        <begin position="20"/>
        <end position="144"/>
    </location>
</feature>
<feature type="signal peptide" evidence="1">
    <location>
        <begin position="1"/>
        <end position="19"/>
    </location>
</feature>
<evidence type="ECO:0000313" key="3">
    <source>
        <dbReference type="RefSeq" id="XP_008487510.1"/>
    </source>
</evidence>
<dbReference type="InterPro" id="IPR031734">
    <property type="entry name" value="MBF2"/>
</dbReference>
<dbReference type="PaxDb" id="121845-A0A1S3DV15"/>
<dbReference type="KEGG" id="dci:103524274"/>
<protein>
    <submittedName>
        <fullName evidence="3">Uncharacterized protein LOC103524274</fullName>
    </submittedName>
</protein>